<evidence type="ECO:0000313" key="1">
    <source>
        <dbReference type="EMBL" id="KIJ93192.1"/>
    </source>
</evidence>
<dbReference type="Proteomes" id="UP000054477">
    <property type="component" value="Unassembled WGS sequence"/>
</dbReference>
<dbReference type="HOGENOM" id="CLU_161087_0_0_1"/>
<gene>
    <name evidence="1" type="ORF">K443DRAFT_408309</name>
</gene>
<proteinExistence type="predicted"/>
<keyword evidence="2" id="KW-1185">Reference proteome</keyword>
<sequence>MPLKSLADANRAVHKSYLCDANACAARQRFNHRSRAESTTGGCFMKVALRIVPYHPLRLDSRTPGICFGPYDDVLRTTCASNELLMRCREGSYAREGSWPVLYSRGQLTSP</sequence>
<protein>
    <submittedName>
        <fullName evidence="1">Uncharacterized protein</fullName>
    </submittedName>
</protein>
<dbReference type="EMBL" id="KN838859">
    <property type="protein sequence ID" value="KIJ93192.1"/>
    <property type="molecule type" value="Genomic_DNA"/>
</dbReference>
<reference evidence="1 2" key="1">
    <citation type="submission" date="2014-04" db="EMBL/GenBank/DDBJ databases">
        <authorList>
            <consortium name="DOE Joint Genome Institute"/>
            <person name="Kuo A."/>
            <person name="Kohler A."/>
            <person name="Nagy L.G."/>
            <person name="Floudas D."/>
            <person name="Copeland A."/>
            <person name="Barry K.W."/>
            <person name="Cichocki N."/>
            <person name="Veneault-Fourrey C."/>
            <person name="LaButti K."/>
            <person name="Lindquist E.A."/>
            <person name="Lipzen A."/>
            <person name="Lundell T."/>
            <person name="Morin E."/>
            <person name="Murat C."/>
            <person name="Sun H."/>
            <person name="Tunlid A."/>
            <person name="Henrissat B."/>
            <person name="Grigoriev I.V."/>
            <person name="Hibbett D.S."/>
            <person name="Martin F."/>
            <person name="Nordberg H.P."/>
            <person name="Cantor M.N."/>
            <person name="Hua S.X."/>
        </authorList>
    </citation>
    <scope>NUCLEOTIDE SEQUENCE [LARGE SCALE GENOMIC DNA]</scope>
    <source>
        <strain evidence="1 2">LaAM-08-1</strain>
    </source>
</reference>
<dbReference type="AlphaFoldDB" id="A0A0C9XA80"/>
<organism evidence="1 2">
    <name type="scientific">Laccaria amethystina LaAM-08-1</name>
    <dbReference type="NCBI Taxonomy" id="1095629"/>
    <lineage>
        <taxon>Eukaryota</taxon>
        <taxon>Fungi</taxon>
        <taxon>Dikarya</taxon>
        <taxon>Basidiomycota</taxon>
        <taxon>Agaricomycotina</taxon>
        <taxon>Agaricomycetes</taxon>
        <taxon>Agaricomycetidae</taxon>
        <taxon>Agaricales</taxon>
        <taxon>Agaricineae</taxon>
        <taxon>Hydnangiaceae</taxon>
        <taxon>Laccaria</taxon>
    </lineage>
</organism>
<name>A0A0C9XA80_9AGAR</name>
<reference evidence="2" key="2">
    <citation type="submission" date="2015-01" db="EMBL/GenBank/DDBJ databases">
        <title>Evolutionary Origins and Diversification of the Mycorrhizal Mutualists.</title>
        <authorList>
            <consortium name="DOE Joint Genome Institute"/>
            <consortium name="Mycorrhizal Genomics Consortium"/>
            <person name="Kohler A."/>
            <person name="Kuo A."/>
            <person name="Nagy L.G."/>
            <person name="Floudas D."/>
            <person name="Copeland A."/>
            <person name="Barry K.W."/>
            <person name="Cichocki N."/>
            <person name="Veneault-Fourrey C."/>
            <person name="LaButti K."/>
            <person name="Lindquist E.A."/>
            <person name="Lipzen A."/>
            <person name="Lundell T."/>
            <person name="Morin E."/>
            <person name="Murat C."/>
            <person name="Riley R."/>
            <person name="Ohm R."/>
            <person name="Sun H."/>
            <person name="Tunlid A."/>
            <person name="Henrissat B."/>
            <person name="Grigoriev I.V."/>
            <person name="Hibbett D.S."/>
            <person name="Martin F."/>
        </authorList>
    </citation>
    <scope>NUCLEOTIDE SEQUENCE [LARGE SCALE GENOMIC DNA]</scope>
    <source>
        <strain evidence="2">LaAM-08-1</strain>
    </source>
</reference>
<accession>A0A0C9XA80</accession>
<evidence type="ECO:0000313" key="2">
    <source>
        <dbReference type="Proteomes" id="UP000054477"/>
    </source>
</evidence>